<dbReference type="PANTHER" id="PTHR43309:SF3">
    <property type="entry name" value="5-OXOPROLINASE SUBUNIT C"/>
    <property type="match status" value="1"/>
</dbReference>
<dbReference type="GO" id="GO:0005524">
    <property type="term" value="F:ATP binding"/>
    <property type="evidence" value="ECO:0007669"/>
    <property type="project" value="UniProtKB-KW"/>
</dbReference>
<comment type="caution">
    <text evidence="5">The sequence shown here is derived from an EMBL/GenBank/DDBJ whole genome shotgun (WGS) entry which is preliminary data.</text>
</comment>
<dbReference type="InterPro" id="IPR003778">
    <property type="entry name" value="CT_A_B"/>
</dbReference>
<keyword evidence="1" id="KW-0547">Nucleotide-binding</keyword>
<evidence type="ECO:0000256" key="1">
    <source>
        <dbReference type="ARBA" id="ARBA00022741"/>
    </source>
</evidence>
<feature type="domain" description="Carboxyltransferase" evidence="4">
    <location>
        <begin position="25"/>
        <end position="292"/>
    </location>
</feature>
<dbReference type="SUPFAM" id="SSF50891">
    <property type="entry name" value="Cyclophilin-like"/>
    <property type="match status" value="1"/>
</dbReference>
<keyword evidence="6" id="KW-1185">Reference proteome</keyword>
<proteinExistence type="predicted"/>
<name>A0A2R7YW01_9ACTN</name>
<accession>A0A2R7YW01</accession>
<keyword evidence="3" id="KW-0067">ATP-binding</keyword>
<evidence type="ECO:0000259" key="4">
    <source>
        <dbReference type="SMART" id="SM00797"/>
    </source>
</evidence>
<gene>
    <name evidence="5" type="ORF">C7S10_13820</name>
</gene>
<dbReference type="InterPro" id="IPR052708">
    <property type="entry name" value="PxpC"/>
</dbReference>
<dbReference type="SMART" id="SM00797">
    <property type="entry name" value="AHS2"/>
    <property type="match status" value="1"/>
</dbReference>
<dbReference type="PANTHER" id="PTHR43309">
    <property type="entry name" value="5-OXOPROLINASE SUBUNIT C"/>
    <property type="match status" value="1"/>
</dbReference>
<evidence type="ECO:0000256" key="2">
    <source>
        <dbReference type="ARBA" id="ARBA00022801"/>
    </source>
</evidence>
<dbReference type="AlphaFoldDB" id="A0A2R7YW01"/>
<evidence type="ECO:0000256" key="3">
    <source>
        <dbReference type="ARBA" id="ARBA00022840"/>
    </source>
</evidence>
<evidence type="ECO:0000313" key="6">
    <source>
        <dbReference type="Proteomes" id="UP000244867"/>
    </source>
</evidence>
<reference evidence="5 6" key="1">
    <citation type="submission" date="2018-03" db="EMBL/GenBank/DDBJ databases">
        <authorList>
            <person name="Keele B.F."/>
        </authorList>
    </citation>
    <scope>NUCLEOTIDE SEQUENCE [LARGE SCALE GENOMIC DNA]</scope>
    <source>
        <strain evidence="5 6">IB-3</strain>
    </source>
</reference>
<dbReference type="Proteomes" id="UP000244867">
    <property type="component" value="Unassembled WGS sequence"/>
</dbReference>
<dbReference type="RefSeq" id="WP_108345033.1">
    <property type="nucleotide sequence ID" value="NZ_PYXZ01000006.1"/>
</dbReference>
<dbReference type="Gene3D" id="2.40.100.10">
    <property type="entry name" value="Cyclophilin-like"/>
    <property type="match status" value="1"/>
</dbReference>
<keyword evidence="2 5" id="KW-0378">Hydrolase</keyword>
<dbReference type="OrthoDB" id="9768696at2"/>
<dbReference type="Pfam" id="PF02626">
    <property type="entry name" value="CT_A_B"/>
    <property type="match status" value="1"/>
</dbReference>
<sequence>MGSFDVLATGPLATVQDLGRPGLASLGVGRSGAADRDALRLANRLVGNEEGAASLEVTFGGLAVRSSGGATVALTGAPCPMHIDGRQVSPYAAVFVPDGAELRLEAPESGLRSYLAVRGGIDVAPVLGSRSTDTMAGLGPDPLSSGDVLAIGAARGPVPGVDVAAVRRPATGEVSLRVVPGPRADWFTQDALETLLSSPYDVTSDSNRVGMRLSGAVLDRARDGELPSEGMVPGALQVPPSGQPTLFLADHPVTGGYPVIGVVVGADLGLAAQARPGQQLRFRRSTPTPHAR</sequence>
<protein>
    <submittedName>
        <fullName evidence="5">Allophanate hydrolase</fullName>
    </submittedName>
</protein>
<organism evidence="5 6">
    <name type="scientific">Nocardioides currus</name>
    <dbReference type="NCBI Taxonomy" id="2133958"/>
    <lineage>
        <taxon>Bacteria</taxon>
        <taxon>Bacillati</taxon>
        <taxon>Actinomycetota</taxon>
        <taxon>Actinomycetes</taxon>
        <taxon>Propionibacteriales</taxon>
        <taxon>Nocardioidaceae</taxon>
        <taxon>Nocardioides</taxon>
    </lineage>
</organism>
<dbReference type="GO" id="GO:0016787">
    <property type="term" value="F:hydrolase activity"/>
    <property type="evidence" value="ECO:0007669"/>
    <property type="project" value="UniProtKB-KW"/>
</dbReference>
<dbReference type="EMBL" id="PYXZ01000006">
    <property type="protein sequence ID" value="PUA80226.1"/>
    <property type="molecule type" value="Genomic_DNA"/>
</dbReference>
<dbReference type="NCBIfam" id="TIGR00724">
    <property type="entry name" value="urea_amlyse_rel"/>
    <property type="match status" value="1"/>
</dbReference>
<evidence type="ECO:0000313" key="5">
    <source>
        <dbReference type="EMBL" id="PUA80226.1"/>
    </source>
</evidence>
<dbReference type="InterPro" id="IPR029000">
    <property type="entry name" value="Cyclophilin-like_dom_sf"/>
</dbReference>